<feature type="transmembrane region" description="Helical" evidence="7">
    <location>
        <begin position="57"/>
        <end position="77"/>
    </location>
</feature>
<evidence type="ECO:0000256" key="1">
    <source>
        <dbReference type="ARBA" id="ARBA00004141"/>
    </source>
</evidence>
<evidence type="ECO:0000256" key="7">
    <source>
        <dbReference type="SAM" id="Phobius"/>
    </source>
</evidence>
<name>A0A6P8B7V3_PYRGI</name>
<reference evidence="9" key="2">
    <citation type="submission" date="2019-10" db="EMBL/GenBank/DDBJ databases">
        <authorList>
            <consortium name="NCBI Genome Project"/>
        </authorList>
    </citation>
    <scope>NUCLEOTIDE SEQUENCE</scope>
    <source>
        <strain evidence="9">NI907</strain>
    </source>
</reference>
<dbReference type="PANTHER" id="PTHR31632:SF2">
    <property type="entry name" value="PLASMA MEMBRANE IRON PERMEASE"/>
    <property type="match status" value="1"/>
</dbReference>
<dbReference type="KEGG" id="pgri:PgNI_05324"/>
<evidence type="ECO:0000256" key="4">
    <source>
        <dbReference type="ARBA" id="ARBA00022692"/>
    </source>
</evidence>
<proteinExistence type="inferred from homology"/>
<reference evidence="9" key="3">
    <citation type="submission" date="2025-08" db="UniProtKB">
        <authorList>
            <consortium name="RefSeq"/>
        </authorList>
    </citation>
    <scope>IDENTIFICATION</scope>
    <source>
        <strain evidence="9">NI907</strain>
    </source>
</reference>
<evidence type="ECO:0000256" key="2">
    <source>
        <dbReference type="ARBA" id="ARBA00008333"/>
    </source>
</evidence>
<evidence type="ECO:0000256" key="6">
    <source>
        <dbReference type="ARBA" id="ARBA00023136"/>
    </source>
</evidence>
<gene>
    <name evidence="9" type="ORF">PgNI_05324</name>
</gene>
<keyword evidence="3" id="KW-0406">Ion transport</keyword>
<dbReference type="GO" id="GO:0033573">
    <property type="term" value="C:high-affinity iron permease complex"/>
    <property type="evidence" value="ECO:0007669"/>
    <property type="project" value="InterPro"/>
</dbReference>
<evidence type="ECO:0000313" key="9">
    <source>
        <dbReference type="RefSeq" id="XP_030983296.1"/>
    </source>
</evidence>
<evidence type="ECO:0000313" key="8">
    <source>
        <dbReference type="Proteomes" id="UP000515153"/>
    </source>
</evidence>
<evidence type="ECO:0000256" key="5">
    <source>
        <dbReference type="ARBA" id="ARBA00022989"/>
    </source>
</evidence>
<feature type="transmembrane region" description="Helical" evidence="7">
    <location>
        <begin position="163"/>
        <end position="181"/>
    </location>
</feature>
<organism evidence="8 9">
    <name type="scientific">Pyricularia grisea</name>
    <name type="common">Crabgrass-specific blast fungus</name>
    <name type="synonym">Magnaporthe grisea</name>
    <dbReference type="NCBI Taxonomy" id="148305"/>
    <lineage>
        <taxon>Eukaryota</taxon>
        <taxon>Fungi</taxon>
        <taxon>Dikarya</taxon>
        <taxon>Ascomycota</taxon>
        <taxon>Pezizomycotina</taxon>
        <taxon>Sordariomycetes</taxon>
        <taxon>Sordariomycetidae</taxon>
        <taxon>Magnaporthales</taxon>
        <taxon>Pyriculariaceae</taxon>
        <taxon>Pyricularia</taxon>
    </lineage>
</organism>
<keyword evidence="3" id="KW-0408">Iron</keyword>
<dbReference type="GeneID" id="41960266"/>
<dbReference type="Pfam" id="PF03239">
    <property type="entry name" value="FTR1"/>
    <property type="match status" value="1"/>
</dbReference>
<sequence>MEIFALPIFFITFRESLETAIIVSVLLALVKRTLGDGNSSSNQDEDAELQRRMISQVWLGTFAGLAVCILMGVLVIAGANGLGVDEWAVAEDVWEGAFALLASVVITTMGVVLLRVSRLQDKWRDKLLKAFRASSSGRDDESSGSDGAESPGTVKRNRFFDRLALLGEEYSLFLLPFITVLREGFEGVIFIAGVGLGYPVSALIFTATIGLLAGAVFGYAIYKLTDTRTRGSNFASMQKFLAASTCFLYLVAAGLFSKGVWHLEANEWNKIVGGDAAELGSGPGSYDITKSVWHVNCCNPDFEGGGLWGVFNSILGWTNSATVGSVVSYNLYWVVVSIGFLSMAHKEKTGHYPFLKRASKITRSVLDGDRQPLLSNSQTA</sequence>
<keyword evidence="3" id="KW-0410">Iron transport</keyword>
<accession>A0A6P8B7V3</accession>
<keyword evidence="5 7" id="KW-1133">Transmembrane helix</keyword>
<keyword evidence="8" id="KW-1185">Reference proteome</keyword>
<reference evidence="8 9" key="1">
    <citation type="journal article" date="2019" name="Mol. Biol. Evol.">
        <title>Blast fungal genomes show frequent chromosomal changes, gene gains and losses, and effector gene turnover.</title>
        <authorList>
            <person name="Gomez Luciano L.B."/>
            <person name="Jason Tsai I."/>
            <person name="Chuma I."/>
            <person name="Tosa Y."/>
            <person name="Chen Y.H."/>
            <person name="Li J.Y."/>
            <person name="Li M.Y."/>
            <person name="Jade Lu M.Y."/>
            <person name="Nakayashiki H."/>
            <person name="Li W.H."/>
        </authorList>
    </citation>
    <scope>NUCLEOTIDE SEQUENCE [LARGE SCALE GENOMIC DNA]</scope>
    <source>
        <strain evidence="8 9">NI907</strain>
    </source>
</reference>
<protein>
    <recommendedName>
        <fullName evidence="10">Plasma membrane iron permease</fullName>
    </recommendedName>
</protein>
<comment type="similarity">
    <text evidence="2">Belongs to the oxidase-dependent Fe transporter (OFeT) (TC 9.A.10.1) family.</text>
</comment>
<feature type="transmembrane region" description="Helical" evidence="7">
    <location>
        <begin position="240"/>
        <end position="261"/>
    </location>
</feature>
<keyword evidence="3" id="KW-0813">Transport</keyword>
<dbReference type="RefSeq" id="XP_030983296.1">
    <property type="nucleotide sequence ID" value="XM_031125357.1"/>
</dbReference>
<dbReference type="InterPro" id="IPR004923">
    <property type="entry name" value="FTR1/Fip1/EfeU"/>
</dbReference>
<dbReference type="Proteomes" id="UP000515153">
    <property type="component" value="Chromosome I"/>
</dbReference>
<dbReference type="GO" id="GO:0015093">
    <property type="term" value="F:ferrous iron transmembrane transporter activity"/>
    <property type="evidence" value="ECO:0007669"/>
    <property type="project" value="TreeGrafter"/>
</dbReference>
<keyword evidence="4 7" id="KW-0812">Transmembrane</keyword>
<keyword evidence="6 7" id="KW-0472">Membrane</keyword>
<dbReference type="PANTHER" id="PTHR31632">
    <property type="entry name" value="IRON TRANSPORTER FTH1"/>
    <property type="match status" value="1"/>
</dbReference>
<evidence type="ECO:0008006" key="10">
    <source>
        <dbReference type="Google" id="ProtNLM"/>
    </source>
</evidence>
<dbReference type="AlphaFoldDB" id="A0A6P8B7V3"/>
<evidence type="ECO:0000256" key="3">
    <source>
        <dbReference type="ARBA" id="ARBA00022496"/>
    </source>
</evidence>
<feature type="transmembrane region" description="Helical" evidence="7">
    <location>
        <begin position="187"/>
        <end position="220"/>
    </location>
</feature>
<comment type="subcellular location">
    <subcellularLocation>
        <location evidence="1">Membrane</location>
        <topology evidence="1">Multi-pass membrane protein</topology>
    </subcellularLocation>
</comment>
<feature type="transmembrane region" description="Helical" evidence="7">
    <location>
        <begin position="97"/>
        <end position="116"/>
    </location>
</feature>